<dbReference type="Proteomes" id="UP000499080">
    <property type="component" value="Unassembled WGS sequence"/>
</dbReference>
<name>A0A4Y1ZNS9_ARAVE</name>
<proteinExistence type="predicted"/>
<evidence type="ECO:0000313" key="1">
    <source>
        <dbReference type="EMBL" id="GBL59633.1"/>
    </source>
</evidence>
<feature type="non-terminal residue" evidence="1">
    <location>
        <position position="1"/>
    </location>
</feature>
<comment type="caution">
    <text evidence="1">The sequence shown here is derived from an EMBL/GenBank/DDBJ whole genome shotgun (WGS) entry which is preliminary data.</text>
</comment>
<dbReference type="AlphaFoldDB" id="A0A4Y1ZNS9"/>
<gene>
    <name evidence="1" type="ORF">AVEN_80418_1</name>
</gene>
<evidence type="ECO:0000313" key="2">
    <source>
        <dbReference type="Proteomes" id="UP000499080"/>
    </source>
</evidence>
<protein>
    <submittedName>
        <fullName evidence="1">Uncharacterized protein</fullName>
    </submittedName>
</protein>
<organism evidence="1 2">
    <name type="scientific">Araneus ventricosus</name>
    <name type="common">Orbweaver spider</name>
    <name type="synonym">Epeira ventricosa</name>
    <dbReference type="NCBI Taxonomy" id="182803"/>
    <lineage>
        <taxon>Eukaryota</taxon>
        <taxon>Metazoa</taxon>
        <taxon>Ecdysozoa</taxon>
        <taxon>Arthropoda</taxon>
        <taxon>Chelicerata</taxon>
        <taxon>Arachnida</taxon>
        <taxon>Araneae</taxon>
        <taxon>Araneomorphae</taxon>
        <taxon>Entelegynae</taxon>
        <taxon>Araneoidea</taxon>
        <taxon>Araneidae</taxon>
        <taxon>Araneus</taxon>
    </lineage>
</organism>
<accession>A0A4Y1ZNS9</accession>
<keyword evidence="2" id="KW-1185">Reference proteome</keyword>
<reference evidence="1 2" key="1">
    <citation type="journal article" date="2019" name="Sci. Rep.">
        <title>Orb-weaving spider Araneus ventricosus genome elucidates the spidroin gene catalogue.</title>
        <authorList>
            <person name="Kono N."/>
            <person name="Nakamura H."/>
            <person name="Ohtoshi R."/>
            <person name="Moran D.A.P."/>
            <person name="Shinohara A."/>
            <person name="Yoshida Y."/>
            <person name="Fujiwara M."/>
            <person name="Mori M."/>
            <person name="Tomita M."/>
            <person name="Arakawa K."/>
        </authorList>
    </citation>
    <scope>NUCLEOTIDE SEQUENCE [LARGE SCALE GENOMIC DNA]</scope>
</reference>
<sequence>NDICAIFSCQDFWKIHRRSPTILVMICRISGDRMTFIEYEPNKGITCKEMKTSAEFVDGYGVQEAEWWGINFPLYLLIENRNKKSNQGRIIAL</sequence>
<dbReference type="EMBL" id="BGPR01076151">
    <property type="protein sequence ID" value="GBL59633.1"/>
    <property type="molecule type" value="Genomic_DNA"/>
</dbReference>